<reference evidence="4 5" key="1">
    <citation type="submission" date="2018-02" db="EMBL/GenBank/DDBJ databases">
        <authorList>
            <person name="Dubost A."/>
        </authorList>
    </citation>
    <scope>NUCLEOTIDE SEQUENCE [LARGE SCALE GENOMIC DNA]</scope>
    <source>
        <strain evidence="5">JV551A3</strain>
    </source>
</reference>
<dbReference type="PANTHER" id="PTHR48051:SF1">
    <property type="entry name" value="RAS SUPPRESSOR PROTEIN 1"/>
    <property type="match status" value="1"/>
</dbReference>
<evidence type="ECO:0000313" key="4">
    <source>
        <dbReference type="EMBL" id="SPO61179.1"/>
    </source>
</evidence>
<dbReference type="InterPro" id="IPR046673">
    <property type="entry name" value="ToxA_N"/>
</dbReference>
<dbReference type="GO" id="GO:0005737">
    <property type="term" value="C:cytoplasm"/>
    <property type="evidence" value="ECO:0007669"/>
    <property type="project" value="TreeGrafter"/>
</dbReference>
<keyword evidence="5" id="KW-1185">Reference proteome</keyword>
<comment type="caution">
    <text evidence="4">The sequence shown here is derived from an EMBL/GenBank/DDBJ whole genome shotgun (WGS) entry which is preliminary data.</text>
</comment>
<proteinExistence type="predicted"/>
<evidence type="ECO:0000256" key="2">
    <source>
        <dbReference type="ARBA" id="ARBA00022737"/>
    </source>
</evidence>
<dbReference type="Pfam" id="PF20178">
    <property type="entry name" value="ToxA_N"/>
    <property type="match status" value="1"/>
</dbReference>
<dbReference type="EMBL" id="OPYN01000123">
    <property type="protein sequence ID" value="SPO61179.1"/>
    <property type="molecule type" value="Genomic_DNA"/>
</dbReference>
<dbReference type="RefSeq" id="WP_133972178.1">
    <property type="nucleotide sequence ID" value="NZ_OPYN01000123.1"/>
</dbReference>
<dbReference type="Proteomes" id="UP000294335">
    <property type="component" value="Unassembled WGS sequence"/>
</dbReference>
<accession>A0AAQ1SUG4</accession>
<dbReference type="SUPFAM" id="SSF52058">
    <property type="entry name" value="L domain-like"/>
    <property type="match status" value="1"/>
</dbReference>
<evidence type="ECO:0000259" key="3">
    <source>
        <dbReference type="Pfam" id="PF20178"/>
    </source>
</evidence>
<dbReference type="Gene3D" id="3.80.10.10">
    <property type="entry name" value="Ribonuclease Inhibitor"/>
    <property type="match status" value="1"/>
</dbReference>
<keyword evidence="2" id="KW-0677">Repeat</keyword>
<evidence type="ECO:0000313" key="5">
    <source>
        <dbReference type="Proteomes" id="UP000294335"/>
    </source>
</evidence>
<dbReference type="PROSITE" id="PS51450">
    <property type="entry name" value="LRR"/>
    <property type="match status" value="1"/>
</dbReference>
<name>A0AAQ1SUG4_9PSED</name>
<organism evidence="4 5">
    <name type="scientific">Pseudomonas inefficax</name>
    <dbReference type="NCBI Taxonomy" id="2078786"/>
    <lineage>
        <taxon>Bacteria</taxon>
        <taxon>Pseudomonadati</taxon>
        <taxon>Pseudomonadota</taxon>
        <taxon>Gammaproteobacteria</taxon>
        <taxon>Pseudomonadales</taxon>
        <taxon>Pseudomonadaceae</taxon>
        <taxon>Pseudomonas</taxon>
    </lineage>
</organism>
<dbReference type="AlphaFoldDB" id="A0AAQ1SUG4"/>
<keyword evidence="1" id="KW-0433">Leucine-rich repeat</keyword>
<gene>
    <name evidence="4" type="ORF">JV551A3_V1_1230075</name>
</gene>
<sequence>MTAKNPHQPLLEAQLPHWARQAAPDQWAALKQTQTAPWQTQDWFANAAPDLRQAVHASQARLIHSQAALARALKGLKQITEFAEPLLQGAIAAQGVHAPLRSTELLRVERDWHWIGLRYLYRHRRDNLLQAALQNFADDEVFTPESAIAPSHSIQVTAVQVQGSAPLGMQVPVAHFALTSERYQVDRLPLAPATFATMCRDLDLGSAYQAHLEQHFARPVTRALAIRVQQDRLRLAADLAYLRHLLDGSTRDQVEQLLQGGAVRCWQLALFGTPLYEVMLIDAGSGALALYLPGHDPALRQCNNLDAVHDTLATLLLEPDARQAFMAYIRQDERTHFLDLLRQNLDVTGNTAYDRPWQRAAHADLRPTRVAITAEPFGHYQDLHLARLKHEASLLAVPTAAADADARARRLEEWESLGLDALNIAAFFIPGAGTLMLAVTACQLLGEAFEGYEAWHEGDRHLALRHLEAVGLNLALVGGFVAAGKLVPKLFNSPLMENLQQVRSNDGRYRLWNEDLTPYRSAVTLPENLQPNALGQYLYEGRHFIRMDGQLFEQRFDSHLQQWRAIHPEVPDAWQPPLAHNSQGAWRGQHEQPGQWPFAKLVRRLGQPYATYTPEQLTQAGRLCGVDAARLRRVHLEGQPTPPLLLDALQRMAAQAEVEALAEKAPPGLFERLYNGSEPTTPSTRKLLDAYPRLSPALAKRLLAPLGEAESLAWQQYGQLPTQVRQLLEQVHGELPLVRALEGVLQPARASSDSERLLFSALDAMPDWPGDVRLELRGASPEGPRLEQVGSDHATTLRRVIKSVEGYEVDLGERPAPALRDPDLCRAIEQALSRSHRDMLGITTADGSSLRQHVLDWVDKHRETLAQRLWGQRTALRKPLGGLRGGRPLAPEPPQPRLAGSLAGAYRRLFPDATDQEFENWLGNDEDNPNADDIRSPTQRLHDLQQRLDTLRRDLHEWARPDPQHPHQRHLAIRPIINAWRRLSTIALEGGGRLHSLDLSGLELDNQALASLALPDDFTHVQHLSLSYNRSLSQLPAEFHERFPNLNRLLLTDCRFDTVPHLGNPEQLAWLDLEGNRITWSAQAQQALNRCPGLVVLDLSGNPLLQAPDLRGLAYLRTLFLNDCALSELPQGLSQMVEPNIVDIGENQLLRLPDGFNVPRPVANALRLESEWLGAPVLAQIEAYNTVHQVDLLVCEGDYLEFFEQTGPAEMAVWQRLPLQYRRDLRPLLELEPFVSHPRQARAEFWRRLALIDADPALRQQWLTHPPYDLFNLPL</sequence>
<evidence type="ECO:0000256" key="1">
    <source>
        <dbReference type="ARBA" id="ARBA00022614"/>
    </source>
</evidence>
<dbReference type="InterPro" id="IPR032675">
    <property type="entry name" value="LRR_dom_sf"/>
</dbReference>
<dbReference type="PANTHER" id="PTHR48051">
    <property type="match status" value="1"/>
</dbReference>
<feature type="domain" description="Dermonecrotic toxin N-terminal" evidence="3">
    <location>
        <begin position="74"/>
        <end position="331"/>
    </location>
</feature>
<dbReference type="InterPro" id="IPR050216">
    <property type="entry name" value="LRR_domain-containing"/>
</dbReference>
<dbReference type="InterPro" id="IPR001611">
    <property type="entry name" value="Leu-rich_rpt"/>
</dbReference>
<protein>
    <recommendedName>
        <fullName evidence="3">Dermonecrotic toxin N-terminal domain-containing protein</fullName>
    </recommendedName>
</protein>